<keyword evidence="5" id="KW-1185">Reference proteome</keyword>
<protein>
    <recommendedName>
        <fullName evidence="6">NHL repeat-containing protein</fullName>
    </recommendedName>
</protein>
<evidence type="ECO:0008006" key="6">
    <source>
        <dbReference type="Google" id="ProtNLM"/>
    </source>
</evidence>
<gene>
    <name evidence="4" type="ORF">GCM10009788_10000</name>
</gene>
<dbReference type="Proteomes" id="UP001500842">
    <property type="component" value="Unassembled WGS sequence"/>
</dbReference>
<dbReference type="Pfam" id="PF01436">
    <property type="entry name" value="NHL"/>
    <property type="match status" value="1"/>
</dbReference>
<feature type="chain" id="PRO_5045233206" description="NHL repeat-containing protein" evidence="3">
    <location>
        <begin position="26"/>
        <end position="401"/>
    </location>
</feature>
<evidence type="ECO:0000313" key="5">
    <source>
        <dbReference type="Proteomes" id="UP001500842"/>
    </source>
</evidence>
<dbReference type="PROSITE" id="PS51125">
    <property type="entry name" value="NHL"/>
    <property type="match status" value="2"/>
</dbReference>
<sequence>MLLSALATAVVVALSPAAVTAPAQAASVLTYRLEVEWDAPGGDGLAVDRRNGEVYVADYADDTVRRYSRAGALIGSWPAEAPRGLAVDAAGRVLVLEHVGSLDTRVRVRSATGGLLDEYGAGHLSFGADIAVAPSGDVYVADGMYDRVVRYSSSGAKLGQWGGEGTGPGQFDYAAAIAVGPQGVVYVAERSNHRVQRFAADGTYLGAWGQVGSAPGQLRSPSGLATDAAGQVYVADPGEFGHGVNRRVQIFTATGGYVTAVGSPSTEQFSGNGPKSIDLDASGRLYAVDYRGTSRTVKVFGPAAAKVAKVASKRITLRGRVTTIEIKCPKKPAGACSGTAVLTHKGTTLATKKYTVKAGKRKAVKVKLTKKGAKILKRAKPRKITVVLDPGKGPKKVKIRR</sequence>
<proteinExistence type="predicted"/>
<name>A0ABN1ZZ46_9ACTN</name>
<dbReference type="PANTHER" id="PTHR24104">
    <property type="entry name" value="E3 UBIQUITIN-PROTEIN LIGASE NHLRC1-RELATED"/>
    <property type="match status" value="1"/>
</dbReference>
<dbReference type="EMBL" id="BAAAOR010000007">
    <property type="protein sequence ID" value="GAA1507908.1"/>
    <property type="molecule type" value="Genomic_DNA"/>
</dbReference>
<reference evidence="4 5" key="1">
    <citation type="journal article" date="2019" name="Int. J. Syst. Evol. Microbiol.">
        <title>The Global Catalogue of Microorganisms (GCM) 10K type strain sequencing project: providing services to taxonomists for standard genome sequencing and annotation.</title>
        <authorList>
            <consortium name="The Broad Institute Genomics Platform"/>
            <consortium name="The Broad Institute Genome Sequencing Center for Infectious Disease"/>
            <person name="Wu L."/>
            <person name="Ma J."/>
        </authorList>
    </citation>
    <scope>NUCLEOTIDE SEQUENCE [LARGE SCALE GENOMIC DNA]</scope>
    <source>
        <strain evidence="4 5">JCM 14942</strain>
    </source>
</reference>
<comment type="caution">
    <text evidence="4">The sequence shown here is derived from an EMBL/GenBank/DDBJ whole genome shotgun (WGS) entry which is preliminary data.</text>
</comment>
<keyword evidence="3" id="KW-0732">Signal</keyword>
<dbReference type="SUPFAM" id="SSF101898">
    <property type="entry name" value="NHL repeat"/>
    <property type="match status" value="1"/>
</dbReference>
<evidence type="ECO:0000313" key="4">
    <source>
        <dbReference type="EMBL" id="GAA1507908.1"/>
    </source>
</evidence>
<evidence type="ECO:0000256" key="3">
    <source>
        <dbReference type="SAM" id="SignalP"/>
    </source>
</evidence>
<feature type="signal peptide" evidence="3">
    <location>
        <begin position="1"/>
        <end position="25"/>
    </location>
</feature>
<dbReference type="InterPro" id="IPR011042">
    <property type="entry name" value="6-blade_b-propeller_TolB-like"/>
</dbReference>
<dbReference type="InterPro" id="IPR050952">
    <property type="entry name" value="TRIM-NHL_E3_ligases"/>
</dbReference>
<evidence type="ECO:0000256" key="2">
    <source>
        <dbReference type="PROSITE-ProRule" id="PRU00504"/>
    </source>
</evidence>
<evidence type="ECO:0000256" key="1">
    <source>
        <dbReference type="ARBA" id="ARBA00022737"/>
    </source>
</evidence>
<dbReference type="Gene3D" id="2.120.10.30">
    <property type="entry name" value="TolB, C-terminal domain"/>
    <property type="match status" value="2"/>
</dbReference>
<feature type="repeat" description="NHL" evidence="2">
    <location>
        <begin position="209"/>
        <end position="254"/>
    </location>
</feature>
<accession>A0ABN1ZZ46</accession>
<dbReference type="InterPro" id="IPR001258">
    <property type="entry name" value="NHL_repeat"/>
</dbReference>
<keyword evidence="1" id="KW-0677">Repeat</keyword>
<dbReference type="PANTHER" id="PTHR24104:SF25">
    <property type="entry name" value="PROTEIN LIN-41"/>
    <property type="match status" value="1"/>
</dbReference>
<organism evidence="4 5">
    <name type="scientific">Nocardioides humi</name>
    <dbReference type="NCBI Taxonomy" id="449461"/>
    <lineage>
        <taxon>Bacteria</taxon>
        <taxon>Bacillati</taxon>
        <taxon>Actinomycetota</taxon>
        <taxon>Actinomycetes</taxon>
        <taxon>Propionibacteriales</taxon>
        <taxon>Nocardioidaceae</taxon>
        <taxon>Nocardioides</taxon>
    </lineage>
</organism>
<feature type="repeat" description="NHL" evidence="2">
    <location>
        <begin position="162"/>
        <end position="201"/>
    </location>
</feature>